<reference evidence="1 3" key="1">
    <citation type="journal article" date="2015" name="Int. J. Syst. Evol. Microbiol.">
        <title>Bacillus glycinifermentans sp. nov., isolated from fermented soybean paste.</title>
        <authorList>
            <person name="Kim S.J."/>
            <person name="Dunlap C.A."/>
            <person name="Kwon S.W."/>
            <person name="Rooney A.P."/>
        </authorList>
    </citation>
    <scope>NUCLEOTIDE SEQUENCE [LARGE SCALE GENOMIC DNA]</scope>
    <source>
        <strain evidence="1 3">GO-13</strain>
    </source>
</reference>
<dbReference type="Proteomes" id="UP000036168">
    <property type="component" value="Unassembled WGS sequence"/>
</dbReference>
<evidence type="ECO:0000313" key="1">
    <source>
        <dbReference type="EMBL" id="KRT93091.1"/>
    </source>
</evidence>
<dbReference type="OrthoDB" id="9954866at2"/>
<evidence type="ECO:0000313" key="3">
    <source>
        <dbReference type="Proteomes" id="UP000036168"/>
    </source>
</evidence>
<dbReference type="RefSeq" id="WP_048353748.1">
    <property type="nucleotide sequence ID" value="NZ_JARRTL010000047.1"/>
</dbReference>
<dbReference type="AlphaFoldDB" id="A0A0T6BN82"/>
<comment type="caution">
    <text evidence="1">The sequence shown here is derived from an EMBL/GenBank/DDBJ whole genome shotgun (WGS) entry which is preliminary data.</text>
</comment>
<sequence length="91" mass="10776">MNNESVSVKSLIFHAHVQKLKELLSKQLDKTITESEFKELVKLTDECIKMMENVFEETNNFLLGSNLIKEEEAKELSEMLEKVKKRRRKYN</sequence>
<evidence type="ECO:0000313" key="2">
    <source>
        <dbReference type="EMBL" id="MEC0487902.1"/>
    </source>
</evidence>
<gene>
    <name evidence="1" type="ORF">AB447_203925</name>
    <name evidence="2" type="ORF">P8828_24455</name>
</gene>
<accession>A0A0T6BN82</accession>
<name>A0A0T6BN82_9BACI</name>
<protein>
    <submittedName>
        <fullName evidence="2">2-hydroxyacyl-CoA dehydratase</fullName>
    </submittedName>
</protein>
<reference evidence="1" key="2">
    <citation type="submission" date="2015-10" db="EMBL/GenBank/DDBJ databases">
        <authorList>
            <person name="Gilbert D.G."/>
        </authorList>
    </citation>
    <scope>NUCLEOTIDE SEQUENCE</scope>
    <source>
        <strain evidence="1">GO-13</strain>
    </source>
</reference>
<dbReference type="EMBL" id="LECW02000023">
    <property type="protein sequence ID" value="KRT93091.1"/>
    <property type="molecule type" value="Genomic_DNA"/>
</dbReference>
<reference evidence="2 4" key="3">
    <citation type="submission" date="2023-03" db="EMBL/GenBank/DDBJ databases">
        <title>Agriculturally important microbes genome sequencing.</title>
        <authorList>
            <person name="Dunlap C."/>
        </authorList>
    </citation>
    <scope>NUCLEOTIDE SEQUENCE [LARGE SCALE GENOMIC DNA]</scope>
    <source>
        <strain evidence="2 4">CBP-3203</strain>
    </source>
</reference>
<evidence type="ECO:0000313" key="4">
    <source>
        <dbReference type="Proteomes" id="UP001341297"/>
    </source>
</evidence>
<keyword evidence="4" id="KW-1185">Reference proteome</keyword>
<organism evidence="1 3">
    <name type="scientific">Bacillus glycinifermentans</name>
    <dbReference type="NCBI Taxonomy" id="1664069"/>
    <lineage>
        <taxon>Bacteria</taxon>
        <taxon>Bacillati</taxon>
        <taxon>Bacillota</taxon>
        <taxon>Bacilli</taxon>
        <taxon>Bacillales</taxon>
        <taxon>Bacillaceae</taxon>
        <taxon>Bacillus</taxon>
    </lineage>
</organism>
<dbReference type="EMBL" id="JARRTL010000047">
    <property type="protein sequence ID" value="MEC0487902.1"/>
    <property type="molecule type" value="Genomic_DNA"/>
</dbReference>
<proteinExistence type="predicted"/>
<dbReference type="Proteomes" id="UP001341297">
    <property type="component" value="Unassembled WGS sequence"/>
</dbReference>